<evidence type="ECO:0000313" key="3">
    <source>
        <dbReference type="Proteomes" id="UP000221165"/>
    </source>
</evidence>
<dbReference type="GeneID" id="94424726"/>
<feature type="region of interest" description="Disordered" evidence="1">
    <location>
        <begin position="1"/>
        <end position="50"/>
    </location>
</feature>
<dbReference type="Proteomes" id="UP000221165">
    <property type="component" value="Unassembled WGS sequence"/>
</dbReference>
<evidence type="ECO:0000313" key="2">
    <source>
        <dbReference type="EMBL" id="PHJ24843.1"/>
    </source>
</evidence>
<accession>A0A2C6LD70</accession>
<keyword evidence="3" id="KW-1185">Reference proteome</keyword>
<feature type="compositionally biased region" description="Polar residues" evidence="1">
    <location>
        <begin position="20"/>
        <end position="31"/>
    </location>
</feature>
<name>A0A2C6LD70_9APIC</name>
<protein>
    <submittedName>
        <fullName evidence="2">Uncharacterized protein</fullName>
    </submittedName>
</protein>
<feature type="region of interest" description="Disordered" evidence="1">
    <location>
        <begin position="216"/>
        <end position="263"/>
    </location>
</feature>
<comment type="caution">
    <text evidence="2">The sequence shown here is derived from an EMBL/GenBank/DDBJ whole genome shotgun (WGS) entry which is preliminary data.</text>
</comment>
<dbReference type="AlphaFoldDB" id="A0A2C6LD70"/>
<evidence type="ECO:0000256" key="1">
    <source>
        <dbReference type="SAM" id="MobiDB-lite"/>
    </source>
</evidence>
<dbReference type="OrthoDB" id="329226at2759"/>
<dbReference type="VEuPathDB" id="ToxoDB:CSUI_001309"/>
<sequence length="346" mass="37594">MEAGSLHTHVSASPEEDQPGTRSTGLLTSPEPSAAGPFSRGPARGEHRVFGPNVHRRLTYRESAELTDRMRAWMQSARYRPTTEEMNDIMGNNRRALGYGSLIGLLATTVMSRSTSALVPRLSAFAIGTLLGTSALLPVYRRRQWETLMSRPDSKLGSTAKELLTSIRGSHLNIGNAREPAAAIVSRPGAVPHGAVMDPARGPAPQVLDPREKLSTAGRLGSRNPDSAGVTQNSVRPGDMGTPTAPGRIPVLENTSESPASPEGWKLPETLDAWQPVVFGHRCTACDESDQIEGTKVPEAKPIASSPRYKTWDDVRREGLQPERRLNSWDLLRQTVAEQGSFRALR</sequence>
<proteinExistence type="predicted"/>
<organism evidence="2 3">
    <name type="scientific">Cystoisospora suis</name>
    <dbReference type="NCBI Taxonomy" id="483139"/>
    <lineage>
        <taxon>Eukaryota</taxon>
        <taxon>Sar</taxon>
        <taxon>Alveolata</taxon>
        <taxon>Apicomplexa</taxon>
        <taxon>Conoidasida</taxon>
        <taxon>Coccidia</taxon>
        <taxon>Eucoccidiorida</taxon>
        <taxon>Eimeriorina</taxon>
        <taxon>Sarcocystidae</taxon>
        <taxon>Cystoisospora</taxon>
    </lineage>
</organism>
<dbReference type="EMBL" id="MIGC01000510">
    <property type="protein sequence ID" value="PHJ24843.1"/>
    <property type="molecule type" value="Genomic_DNA"/>
</dbReference>
<reference evidence="2 3" key="1">
    <citation type="journal article" date="2017" name="Int. J. Parasitol.">
        <title>The genome of the protozoan parasite Cystoisospora suis and a reverse vaccinology approach to identify vaccine candidates.</title>
        <authorList>
            <person name="Palmieri N."/>
            <person name="Shrestha A."/>
            <person name="Ruttkowski B."/>
            <person name="Beck T."/>
            <person name="Vogl C."/>
            <person name="Tomley F."/>
            <person name="Blake D.P."/>
            <person name="Joachim A."/>
        </authorList>
    </citation>
    <scope>NUCLEOTIDE SEQUENCE [LARGE SCALE GENOMIC DNA]</scope>
    <source>
        <strain evidence="2 3">Wien I</strain>
    </source>
</reference>
<gene>
    <name evidence="2" type="ORF">CSUI_001309</name>
</gene>
<dbReference type="RefSeq" id="XP_067926515.1">
    <property type="nucleotide sequence ID" value="XM_068061515.1"/>
</dbReference>